<accession>A0AAV4X3U4</accession>
<proteinExistence type="predicted"/>
<name>A0AAV4X3U4_9ARAC</name>
<evidence type="ECO:0000313" key="2">
    <source>
        <dbReference type="Proteomes" id="UP001054837"/>
    </source>
</evidence>
<dbReference type="EMBL" id="BPLQ01015594">
    <property type="protein sequence ID" value="GIY89207.1"/>
    <property type="molecule type" value="Genomic_DNA"/>
</dbReference>
<dbReference type="AlphaFoldDB" id="A0AAV4X3U4"/>
<reference evidence="1 2" key="1">
    <citation type="submission" date="2021-06" db="EMBL/GenBank/DDBJ databases">
        <title>Caerostris darwini draft genome.</title>
        <authorList>
            <person name="Kono N."/>
            <person name="Arakawa K."/>
        </authorList>
    </citation>
    <scope>NUCLEOTIDE SEQUENCE [LARGE SCALE GENOMIC DNA]</scope>
</reference>
<gene>
    <name evidence="1" type="ORF">CDAR_58981</name>
</gene>
<sequence length="88" mass="9934">MPEKNVDYAPIEPVDSWLSRSTINTFKAGKGIYERVATKYRLCSSSQLPFYLGARKRGINSKFMVVKGKDGLRVGEKKGKLFSIRGNF</sequence>
<evidence type="ECO:0008006" key="3">
    <source>
        <dbReference type="Google" id="ProtNLM"/>
    </source>
</evidence>
<protein>
    <recommendedName>
        <fullName evidence="3">NUMOD4 domain-containing protein</fullName>
    </recommendedName>
</protein>
<keyword evidence="2" id="KW-1185">Reference proteome</keyword>
<evidence type="ECO:0000313" key="1">
    <source>
        <dbReference type="EMBL" id="GIY89207.1"/>
    </source>
</evidence>
<comment type="caution">
    <text evidence="1">The sequence shown here is derived from an EMBL/GenBank/DDBJ whole genome shotgun (WGS) entry which is preliminary data.</text>
</comment>
<dbReference type="Proteomes" id="UP001054837">
    <property type="component" value="Unassembled WGS sequence"/>
</dbReference>
<organism evidence="1 2">
    <name type="scientific">Caerostris darwini</name>
    <dbReference type="NCBI Taxonomy" id="1538125"/>
    <lineage>
        <taxon>Eukaryota</taxon>
        <taxon>Metazoa</taxon>
        <taxon>Ecdysozoa</taxon>
        <taxon>Arthropoda</taxon>
        <taxon>Chelicerata</taxon>
        <taxon>Arachnida</taxon>
        <taxon>Araneae</taxon>
        <taxon>Araneomorphae</taxon>
        <taxon>Entelegynae</taxon>
        <taxon>Araneoidea</taxon>
        <taxon>Araneidae</taxon>
        <taxon>Caerostris</taxon>
    </lineage>
</organism>